<keyword evidence="2" id="KW-0808">Transferase</keyword>
<dbReference type="PANTHER" id="PTHR22916:SF56">
    <property type="entry name" value="GLYCOSYL TRANSFERASE"/>
    <property type="match status" value="1"/>
</dbReference>
<evidence type="ECO:0000313" key="2">
    <source>
        <dbReference type="EMBL" id="EGV20685.1"/>
    </source>
</evidence>
<dbReference type="PANTHER" id="PTHR22916">
    <property type="entry name" value="GLYCOSYLTRANSFERASE"/>
    <property type="match status" value="1"/>
</dbReference>
<dbReference type="Gene3D" id="3.90.550.10">
    <property type="entry name" value="Spore Coat Polysaccharide Biosynthesis Protein SpsA, Chain A"/>
    <property type="match status" value="1"/>
</dbReference>
<name>F9U6B2_9GAMM</name>
<accession>F9U6B2</accession>
<dbReference type="eggNOG" id="COG0463">
    <property type="taxonomic scope" value="Bacteria"/>
</dbReference>
<proteinExistence type="predicted"/>
<protein>
    <submittedName>
        <fullName evidence="2">Glycosyl transferase family 2</fullName>
    </submittedName>
</protein>
<evidence type="ECO:0000259" key="1">
    <source>
        <dbReference type="Pfam" id="PF00535"/>
    </source>
</evidence>
<keyword evidence="3" id="KW-1185">Reference proteome</keyword>
<dbReference type="GO" id="GO:0016758">
    <property type="term" value="F:hexosyltransferase activity"/>
    <property type="evidence" value="ECO:0007669"/>
    <property type="project" value="UniProtKB-ARBA"/>
</dbReference>
<dbReference type="STRING" id="768671.ThimaDRAFT_0463"/>
<dbReference type="InterPro" id="IPR001173">
    <property type="entry name" value="Glyco_trans_2-like"/>
</dbReference>
<dbReference type="Pfam" id="PF00535">
    <property type="entry name" value="Glycos_transf_2"/>
    <property type="match status" value="1"/>
</dbReference>
<dbReference type="Proteomes" id="UP000005459">
    <property type="component" value="Unassembled WGS sequence"/>
</dbReference>
<reference evidence="2 3" key="1">
    <citation type="submission" date="2011-06" db="EMBL/GenBank/DDBJ databases">
        <title>The draft genome of Thiocapsa marina 5811.</title>
        <authorList>
            <consortium name="US DOE Joint Genome Institute (JGI-PGF)"/>
            <person name="Lucas S."/>
            <person name="Han J."/>
            <person name="Cheng J.-F."/>
            <person name="Goodwin L."/>
            <person name="Pitluck S."/>
            <person name="Peters L."/>
            <person name="Land M.L."/>
            <person name="Hauser L."/>
            <person name="Vogl K."/>
            <person name="Liu Z."/>
            <person name="Imhoff J."/>
            <person name="Thiel V."/>
            <person name="Frigaard N.-U."/>
            <person name="Bryant D."/>
            <person name="Woyke T.J."/>
        </authorList>
    </citation>
    <scope>NUCLEOTIDE SEQUENCE [LARGE SCALE GENOMIC DNA]</scope>
    <source>
        <strain evidence="2 3">5811</strain>
    </source>
</reference>
<evidence type="ECO:0000313" key="3">
    <source>
        <dbReference type="Proteomes" id="UP000005459"/>
    </source>
</evidence>
<sequence>MSPLVSVGMPVYNGDQYLEQALDSLLNQVYDNYQIIIVDNASTDRTFEIAKAYSFRSPKIKYHRNDQNIGAAANFNKAYALSEGDYFMWAAHDDWWAPSYISTCVDELERYPDSVLCYTDQLVKDGSREPIASHFRDVATSKMTVSQRYSSVCFHNWGLIYCVIRRPVLRDLELFSNYALTEGVLVASLAMKGSFRHVPQLLFLKREGKAWTKQQKKVAYGINGRFEEFLKINLLYLYAGFKYLTVAVLPSHNRPIEKLVCTLITIRNYLGMKALRYSAIKRFGSIFLDPANRRSLDS</sequence>
<gene>
    <name evidence="2" type="ORF">ThimaDRAFT_0463</name>
</gene>
<dbReference type="RefSeq" id="WP_007191341.1">
    <property type="nucleotide sequence ID" value="NZ_AFWV01000001.1"/>
</dbReference>
<dbReference type="InterPro" id="IPR029044">
    <property type="entry name" value="Nucleotide-diphossugar_trans"/>
</dbReference>
<dbReference type="EMBL" id="AFWV01000001">
    <property type="protein sequence ID" value="EGV20685.1"/>
    <property type="molecule type" value="Genomic_DNA"/>
</dbReference>
<dbReference type="AlphaFoldDB" id="F9U6B2"/>
<dbReference type="OrthoDB" id="5782309at2"/>
<dbReference type="CDD" id="cd00761">
    <property type="entry name" value="Glyco_tranf_GTA_type"/>
    <property type="match status" value="1"/>
</dbReference>
<organism evidence="2 3">
    <name type="scientific">Thiocapsa marina 5811</name>
    <dbReference type="NCBI Taxonomy" id="768671"/>
    <lineage>
        <taxon>Bacteria</taxon>
        <taxon>Pseudomonadati</taxon>
        <taxon>Pseudomonadota</taxon>
        <taxon>Gammaproteobacteria</taxon>
        <taxon>Chromatiales</taxon>
        <taxon>Chromatiaceae</taxon>
        <taxon>Thiocapsa</taxon>
    </lineage>
</organism>
<feature type="domain" description="Glycosyltransferase 2-like" evidence="1">
    <location>
        <begin position="6"/>
        <end position="129"/>
    </location>
</feature>
<dbReference type="SUPFAM" id="SSF53448">
    <property type="entry name" value="Nucleotide-diphospho-sugar transferases"/>
    <property type="match status" value="1"/>
</dbReference>